<evidence type="ECO:0000256" key="14">
    <source>
        <dbReference type="ARBA" id="ARBA00023180"/>
    </source>
</evidence>
<feature type="domain" description="Peptidase S1" evidence="22">
    <location>
        <begin position="836"/>
        <end position="1066"/>
    </location>
</feature>
<dbReference type="eggNOG" id="KOG3627">
    <property type="taxonomic scope" value="Eukaryota"/>
</dbReference>
<accession>L5KD11</accession>
<dbReference type="PANTHER" id="PTHR24252">
    <property type="entry name" value="ACROSIN-RELATED"/>
    <property type="match status" value="1"/>
</dbReference>
<dbReference type="Proteomes" id="UP000010552">
    <property type="component" value="Unassembled WGS sequence"/>
</dbReference>
<evidence type="ECO:0000313" key="23">
    <source>
        <dbReference type="EMBL" id="ELK08686.1"/>
    </source>
</evidence>
<dbReference type="InterPro" id="IPR000082">
    <property type="entry name" value="SEA_dom"/>
</dbReference>
<evidence type="ECO:0000256" key="15">
    <source>
        <dbReference type="ARBA" id="ARBA00053618"/>
    </source>
</evidence>
<evidence type="ECO:0000256" key="11">
    <source>
        <dbReference type="ARBA" id="ARBA00023136"/>
    </source>
</evidence>
<evidence type="ECO:0000259" key="21">
    <source>
        <dbReference type="PROSITE" id="PS50024"/>
    </source>
</evidence>
<evidence type="ECO:0000256" key="7">
    <source>
        <dbReference type="ARBA" id="ARBA00022801"/>
    </source>
</evidence>
<evidence type="ECO:0000256" key="5">
    <source>
        <dbReference type="ARBA" id="ARBA00022670"/>
    </source>
</evidence>
<keyword evidence="3" id="KW-1003">Cell membrane</keyword>
<evidence type="ECO:0000256" key="9">
    <source>
        <dbReference type="ARBA" id="ARBA00022968"/>
    </source>
</evidence>
<organism evidence="23 24">
    <name type="scientific">Pteropus alecto</name>
    <name type="common">Black flying fox</name>
    <dbReference type="NCBI Taxonomy" id="9402"/>
    <lineage>
        <taxon>Eukaryota</taxon>
        <taxon>Metazoa</taxon>
        <taxon>Chordata</taxon>
        <taxon>Craniata</taxon>
        <taxon>Vertebrata</taxon>
        <taxon>Euteleostomi</taxon>
        <taxon>Mammalia</taxon>
        <taxon>Eutheria</taxon>
        <taxon>Laurasiatheria</taxon>
        <taxon>Chiroptera</taxon>
        <taxon>Yinpterochiroptera</taxon>
        <taxon>Pteropodoidea</taxon>
        <taxon>Pteropodidae</taxon>
        <taxon>Pteropodinae</taxon>
        <taxon>Pteropus</taxon>
    </lineage>
</organism>
<feature type="transmembrane region" description="Helical" evidence="20">
    <location>
        <begin position="12"/>
        <end position="36"/>
    </location>
</feature>
<keyword evidence="5 19" id="KW-0645">Protease</keyword>
<keyword evidence="10 20" id="KW-1133">Transmembrane helix</keyword>
<keyword evidence="12" id="KW-0865">Zymogen</keyword>
<dbReference type="EMBL" id="KB030872">
    <property type="protein sequence ID" value="ELK08686.1"/>
    <property type="molecule type" value="Genomic_DNA"/>
</dbReference>
<keyword evidence="7 19" id="KW-0378">Hydrolase</keyword>
<evidence type="ECO:0000256" key="18">
    <source>
        <dbReference type="ARBA" id="ARBA00083522"/>
    </source>
</evidence>
<dbReference type="SUPFAM" id="SSF50494">
    <property type="entry name" value="Trypsin-like serine proteases"/>
    <property type="match status" value="3"/>
</dbReference>
<comment type="function">
    <text evidence="15">Serine protease which possesses both gelatinolytic and caseinolytic activities. Shows a preference for Arg in the P1 position.</text>
</comment>
<dbReference type="InterPro" id="IPR001314">
    <property type="entry name" value="Peptidase_S1A"/>
</dbReference>
<dbReference type="Gene3D" id="2.40.10.10">
    <property type="entry name" value="Trypsin-like serine proteases"/>
    <property type="match status" value="6"/>
</dbReference>
<evidence type="ECO:0000259" key="22">
    <source>
        <dbReference type="PROSITE" id="PS50240"/>
    </source>
</evidence>
<dbReference type="CDD" id="cd00190">
    <property type="entry name" value="Tryp_SPc"/>
    <property type="match status" value="3"/>
</dbReference>
<evidence type="ECO:0000256" key="2">
    <source>
        <dbReference type="ARBA" id="ARBA00004613"/>
    </source>
</evidence>
<dbReference type="PROSITE" id="PS00135">
    <property type="entry name" value="TRYPSIN_SER"/>
    <property type="match status" value="2"/>
</dbReference>
<keyword evidence="13" id="KW-1015">Disulfide bond</keyword>
<dbReference type="PROSITE" id="PS50240">
    <property type="entry name" value="TRYPSIN_DOM"/>
    <property type="match status" value="3"/>
</dbReference>
<evidence type="ECO:0000256" key="20">
    <source>
        <dbReference type="SAM" id="Phobius"/>
    </source>
</evidence>
<evidence type="ECO:0000256" key="10">
    <source>
        <dbReference type="ARBA" id="ARBA00022989"/>
    </source>
</evidence>
<dbReference type="InterPro" id="IPR036364">
    <property type="entry name" value="SEA_dom_sf"/>
</dbReference>
<dbReference type="FunFam" id="2.40.10.10:FF:000003">
    <property type="entry name" value="Transmembrane serine protease 3"/>
    <property type="match status" value="3"/>
</dbReference>
<evidence type="ECO:0000313" key="24">
    <source>
        <dbReference type="Proteomes" id="UP000010552"/>
    </source>
</evidence>
<keyword evidence="8 19" id="KW-0720">Serine protease</keyword>
<dbReference type="SMART" id="SM00020">
    <property type="entry name" value="Tryp_SPc"/>
    <property type="match status" value="3"/>
</dbReference>
<feature type="domain" description="SEA" evidence="21">
    <location>
        <begin position="733"/>
        <end position="812"/>
    </location>
</feature>
<dbReference type="Pfam" id="PF01390">
    <property type="entry name" value="SEA"/>
    <property type="match status" value="2"/>
</dbReference>
<dbReference type="PROSITE" id="PS00134">
    <property type="entry name" value="TRYPSIN_HIS"/>
    <property type="match status" value="3"/>
</dbReference>
<comment type="subcellular location">
    <subcellularLocation>
        <location evidence="1">Cell membrane</location>
        <topology evidence="1">Single-pass type II membrane protein</topology>
    </subcellularLocation>
    <subcellularLocation>
        <location evidence="2">Secreted</location>
    </subcellularLocation>
</comment>
<dbReference type="MEROPS" id="S01.365"/>
<dbReference type="GO" id="GO:0004252">
    <property type="term" value="F:serine-type endopeptidase activity"/>
    <property type="evidence" value="ECO:0007669"/>
    <property type="project" value="InterPro"/>
</dbReference>
<reference evidence="24" key="1">
    <citation type="journal article" date="2013" name="Science">
        <title>Comparative analysis of bat genomes provides insight into the evolution of flight and immunity.</title>
        <authorList>
            <person name="Zhang G."/>
            <person name="Cowled C."/>
            <person name="Shi Z."/>
            <person name="Huang Z."/>
            <person name="Bishop-Lilly K.A."/>
            <person name="Fang X."/>
            <person name="Wynne J.W."/>
            <person name="Xiong Z."/>
            <person name="Baker M.L."/>
            <person name="Zhao W."/>
            <person name="Tachedjian M."/>
            <person name="Zhu Y."/>
            <person name="Zhou P."/>
            <person name="Jiang X."/>
            <person name="Ng J."/>
            <person name="Yang L."/>
            <person name="Wu L."/>
            <person name="Xiao J."/>
            <person name="Feng Y."/>
            <person name="Chen Y."/>
            <person name="Sun X."/>
            <person name="Zhang Y."/>
            <person name="Marsh G.A."/>
            <person name="Crameri G."/>
            <person name="Broder C.C."/>
            <person name="Frey K.G."/>
            <person name="Wang L.F."/>
            <person name="Wang J."/>
        </authorList>
    </citation>
    <scope>NUCLEOTIDE SEQUENCE [LARGE SCALE GENOMIC DNA]</scope>
</reference>
<evidence type="ECO:0000256" key="12">
    <source>
        <dbReference type="ARBA" id="ARBA00023145"/>
    </source>
</evidence>
<keyword evidence="9" id="KW-0735">Signal-anchor</keyword>
<dbReference type="AlphaFoldDB" id="L5KD11"/>
<gene>
    <name evidence="23" type="ORF">PAL_GLEAN10005815</name>
</gene>
<keyword evidence="6 20" id="KW-0812">Transmembrane</keyword>
<evidence type="ECO:0000256" key="13">
    <source>
        <dbReference type="ARBA" id="ARBA00023157"/>
    </source>
</evidence>
<dbReference type="InterPro" id="IPR033116">
    <property type="entry name" value="TRYPSIN_SER"/>
</dbReference>
<evidence type="ECO:0000256" key="19">
    <source>
        <dbReference type="RuleBase" id="RU363034"/>
    </source>
</evidence>
<dbReference type="PRINTS" id="PR00722">
    <property type="entry name" value="CHYMOTRYPSIN"/>
</dbReference>
<keyword evidence="11 20" id="KW-0472">Membrane</keyword>
<feature type="domain" description="SEA" evidence="21">
    <location>
        <begin position="42"/>
        <end position="160"/>
    </location>
</feature>
<keyword evidence="14" id="KW-0325">Glycoprotein</keyword>
<dbReference type="STRING" id="9402.L5KD11"/>
<dbReference type="InterPro" id="IPR018114">
    <property type="entry name" value="TRYPSIN_HIS"/>
</dbReference>
<feature type="domain" description="Peptidase S1" evidence="22">
    <location>
        <begin position="185"/>
        <end position="415"/>
    </location>
</feature>
<dbReference type="GO" id="GO:0006508">
    <property type="term" value="P:proteolysis"/>
    <property type="evidence" value="ECO:0007669"/>
    <property type="project" value="UniProtKB-KW"/>
</dbReference>
<evidence type="ECO:0000256" key="1">
    <source>
        <dbReference type="ARBA" id="ARBA00004401"/>
    </source>
</evidence>
<dbReference type="GO" id="GO:0005576">
    <property type="term" value="C:extracellular region"/>
    <property type="evidence" value="ECO:0007669"/>
    <property type="project" value="UniProtKB-SubCell"/>
</dbReference>
<comment type="subunit">
    <text evidence="16">Forms a heterodimer with SERPINA5 and SERPINE1.</text>
</comment>
<dbReference type="FunFam" id="3.30.70.960:FF:000008">
    <property type="entry name" value="Transmembrane protease serine"/>
    <property type="match status" value="1"/>
</dbReference>
<proteinExistence type="predicted"/>
<dbReference type="GO" id="GO:0005886">
    <property type="term" value="C:plasma membrane"/>
    <property type="evidence" value="ECO:0007669"/>
    <property type="project" value="UniProtKB-SubCell"/>
</dbReference>
<keyword evidence="24" id="KW-1185">Reference proteome</keyword>
<dbReference type="SUPFAM" id="SSF82671">
    <property type="entry name" value="SEA domain"/>
    <property type="match status" value="2"/>
</dbReference>
<evidence type="ECO:0000256" key="4">
    <source>
        <dbReference type="ARBA" id="ARBA00022525"/>
    </source>
</evidence>
<evidence type="ECO:0000256" key="16">
    <source>
        <dbReference type="ARBA" id="ARBA00062984"/>
    </source>
</evidence>
<evidence type="ECO:0000256" key="17">
    <source>
        <dbReference type="ARBA" id="ARBA00070385"/>
    </source>
</evidence>
<dbReference type="InParanoid" id="L5KD11"/>
<dbReference type="PANTHER" id="PTHR24252:SF17">
    <property type="entry name" value="SUPPRESSOR OF TUMORIGENICITY 14 PROTEIN HOMOLOG-RELATED"/>
    <property type="match status" value="1"/>
</dbReference>
<evidence type="ECO:0000256" key="6">
    <source>
        <dbReference type="ARBA" id="ARBA00022692"/>
    </source>
</evidence>
<evidence type="ECO:0000256" key="8">
    <source>
        <dbReference type="ARBA" id="ARBA00022825"/>
    </source>
</evidence>
<dbReference type="InterPro" id="IPR009003">
    <property type="entry name" value="Peptidase_S1_PA"/>
</dbReference>
<protein>
    <recommendedName>
        <fullName evidence="17">Transmembrane protease serine 11E</fullName>
    </recommendedName>
    <alternativeName>
        <fullName evidence="18">Serine protease DESC1</fullName>
    </alternativeName>
</protein>
<keyword evidence="4" id="KW-0964">Secreted</keyword>
<feature type="domain" description="Peptidase S1" evidence="22">
    <location>
        <begin position="502"/>
        <end position="732"/>
    </location>
</feature>
<dbReference type="PROSITE" id="PS50024">
    <property type="entry name" value="SEA"/>
    <property type="match status" value="2"/>
</dbReference>
<dbReference type="InterPro" id="IPR001254">
    <property type="entry name" value="Trypsin_dom"/>
</dbReference>
<dbReference type="Pfam" id="PF00089">
    <property type="entry name" value="Trypsin"/>
    <property type="match status" value="3"/>
</dbReference>
<dbReference type="InterPro" id="IPR043504">
    <property type="entry name" value="Peptidase_S1_PA_chymotrypsin"/>
</dbReference>
<evidence type="ECO:0000256" key="3">
    <source>
        <dbReference type="ARBA" id="ARBA00022475"/>
    </source>
</evidence>
<name>L5KD11_PTEAL</name>
<dbReference type="Gene3D" id="3.30.70.960">
    <property type="entry name" value="SEA domain"/>
    <property type="match status" value="2"/>
</dbReference>
<sequence>MRARRRNCLKPWVIGLISFISLIVLAVCIGLIVHYVRYNQRKTYNYYSTLSFSSDELYGDFGREASKNFTEMSQKIESMVKNAFYKSPLREEFVKSHIIRFSKEENGVLAHMLLIFRFRSTEDPETINKNIQRVLHEKLQDAVGPLKLYPESVEIKKINKTETDNFLNSCCGTRRNQTTNQSLRIVGGTQVEEGEWPWQASLQWDGIHRCGATLINCTWLVSAAHCFRVYKDPAGWTASFGVTINPPKMKRGIRRIIVHEKYKYPSHDYDISVAELSSPVPYTNAVHRICLPDASYEFHPGDEMFVTGFGARQNDGNSQNHLRQVQVNLIDTKTCNEPQVYNNALTPRMLCAGSLQGKRDACQGDSGGPLVSPDARDIWYLAGIVSWGDECGQPNKPGVYTRVTAFRDWITSQTGKIYHYQGDFRISGVTYNDSCENAASQGSTDLNKDIETKDLIIGNRFRVFAINHCGDCREISKANAEMLTNNCCGRQVANSMIAGNRIVNGENTLVGAWPWQASMQWKGQHHCGASLISSRWLLSAAHCFNKKNNSEDWTVNFGTVINKPYRTGKVQNVISHENYNRAGVHDDIALVQLAEEVSFTKYIRRICLPEAKMKLSENDSVVVTGWGTLYMNGPTPKILQQAFVKIIDNKVCNAPHALSGFVTDKMLCAGFMSGEADACQNDSGGPLAYPDSRNIWHLVGIVSWGEGCAKKNKPGVYTRVTAYRDWITSKTGMVDAFHSSSIYRQYINSQVITLVPENNSVTAHIWLLFKAPRSMKENTRRRIESILRQMLSNHSGSLTTDPNSLRLMEISKVDAEKIINSRCGRRARMSATYDRVRGGSNALEGEWPWQASLKKNGQHRCGASLISERYLVTAAHCFQKTQNPKNYTVSFGTKVSPPYMQHYIQQITLHEDYIQGEHHDDIALILLTEKVVFKNDVHRVCLPEATQIFLPGEGVVVTGWGAFSYNGKYPVLLQKAPVKIIDTNTCNSREAYDGLVQDTMLCAGYMQGNVDACQGDSGGPLVYPNSRNIWYLVGIVSWGVECGKINKPGVYMRVTAFRNWIASKTGI</sequence>